<sequence length="166" mass="19951">MKVLSYEKIKNSPFSVKTLVCSENVDKTFSGNFVEYSKYLINENDKQKFFEAIDLWYKFEYTFLQKNYFHTDFNLNNFMIDPKTKNIVFIDFDDIKKEPHFKKKLLLTQSIRSFDATLKDILLSMDNMKISDKKEILDKFKSVVSHYDIKMRPKDIEHEKKVLNEK</sequence>
<name>A0AB39VJG7_9FUSO</name>
<protein>
    <recommendedName>
        <fullName evidence="2">Protein kinase domain-containing protein</fullName>
    </recommendedName>
</protein>
<proteinExistence type="predicted"/>
<dbReference type="Gene3D" id="1.10.510.10">
    <property type="entry name" value="Transferase(Phosphotransferase) domain 1"/>
    <property type="match status" value="1"/>
</dbReference>
<reference evidence="1" key="1">
    <citation type="submission" date="2024-07" db="EMBL/GenBank/DDBJ databases">
        <authorList>
            <person name="Li X.-J."/>
            <person name="Wang X."/>
        </authorList>
    </citation>
    <scope>NUCLEOTIDE SEQUENCE</scope>
    <source>
        <strain evidence="1">HSP-334</strain>
    </source>
</reference>
<dbReference type="RefSeq" id="WP_369711244.1">
    <property type="nucleotide sequence ID" value="NZ_CP165644.1"/>
</dbReference>
<dbReference type="AlphaFoldDB" id="A0AB39VJG7"/>
<evidence type="ECO:0000313" key="1">
    <source>
        <dbReference type="EMBL" id="XDU67018.1"/>
    </source>
</evidence>
<evidence type="ECO:0008006" key="2">
    <source>
        <dbReference type="Google" id="ProtNLM"/>
    </source>
</evidence>
<organism evidence="1">
    <name type="scientific">Leptotrichia rugosa</name>
    <dbReference type="NCBI Taxonomy" id="3239302"/>
    <lineage>
        <taxon>Bacteria</taxon>
        <taxon>Fusobacteriati</taxon>
        <taxon>Fusobacteriota</taxon>
        <taxon>Fusobacteriia</taxon>
        <taxon>Fusobacteriales</taxon>
        <taxon>Leptotrichiaceae</taxon>
        <taxon>Leptotrichia</taxon>
    </lineage>
</organism>
<gene>
    <name evidence="1" type="ORF">AB8B22_01010</name>
</gene>
<dbReference type="KEGG" id="lrug:AB8B22_01010"/>
<dbReference type="EMBL" id="CP165644">
    <property type="protein sequence ID" value="XDU67018.1"/>
    <property type="molecule type" value="Genomic_DNA"/>
</dbReference>
<accession>A0AB39VJG7</accession>
<dbReference type="SUPFAM" id="SSF56112">
    <property type="entry name" value="Protein kinase-like (PK-like)"/>
    <property type="match status" value="1"/>
</dbReference>
<dbReference type="InterPro" id="IPR011009">
    <property type="entry name" value="Kinase-like_dom_sf"/>
</dbReference>